<reference evidence="1 2" key="1">
    <citation type="submission" date="2022-06" db="EMBL/GenBank/DDBJ databases">
        <title>Genomic Encyclopedia of Archaeal and Bacterial Type Strains, Phase II (KMG-II): from individual species to whole genera.</title>
        <authorList>
            <person name="Goeker M."/>
        </authorList>
    </citation>
    <scope>NUCLEOTIDE SEQUENCE [LARGE SCALE GENOMIC DNA]</scope>
    <source>
        <strain evidence="1 2">DSM 44255</strain>
    </source>
</reference>
<keyword evidence="2" id="KW-1185">Reference proteome</keyword>
<gene>
    <name evidence="1" type="ORF">LV75_002327</name>
</gene>
<name>A0ABT1IBA1_9PSEU</name>
<dbReference type="Proteomes" id="UP001205185">
    <property type="component" value="Unassembled WGS sequence"/>
</dbReference>
<comment type="caution">
    <text evidence="1">The sequence shown here is derived from an EMBL/GenBank/DDBJ whole genome shotgun (WGS) entry which is preliminary data.</text>
</comment>
<proteinExistence type="predicted"/>
<organism evidence="1 2">
    <name type="scientific">Actinokineospora diospyrosa</name>
    <dbReference type="NCBI Taxonomy" id="103728"/>
    <lineage>
        <taxon>Bacteria</taxon>
        <taxon>Bacillati</taxon>
        <taxon>Actinomycetota</taxon>
        <taxon>Actinomycetes</taxon>
        <taxon>Pseudonocardiales</taxon>
        <taxon>Pseudonocardiaceae</taxon>
        <taxon>Actinokineospora</taxon>
    </lineage>
</organism>
<dbReference type="EMBL" id="JAMTCO010000005">
    <property type="protein sequence ID" value="MCP2269838.1"/>
    <property type="molecule type" value="Genomic_DNA"/>
</dbReference>
<evidence type="ECO:0000313" key="1">
    <source>
        <dbReference type="EMBL" id="MCP2269838.1"/>
    </source>
</evidence>
<protein>
    <recommendedName>
        <fullName evidence="3">Excreted virulence factor EspC (Type VII ESX diderm)</fullName>
    </recommendedName>
</protein>
<evidence type="ECO:0008006" key="3">
    <source>
        <dbReference type="Google" id="ProtNLM"/>
    </source>
</evidence>
<accession>A0ABT1IBA1</accession>
<sequence>MSGTGAIVVSEFESAKDTIQEATESAAAHVGRIALIITGAVRDIAREVGDWATDVIEMGEAARRARADRDDEPVVVDEP</sequence>
<evidence type="ECO:0000313" key="2">
    <source>
        <dbReference type="Proteomes" id="UP001205185"/>
    </source>
</evidence>